<dbReference type="InterPro" id="IPR009057">
    <property type="entry name" value="Homeodomain-like_sf"/>
</dbReference>
<dbReference type="InterPro" id="IPR036397">
    <property type="entry name" value="RNaseH_sf"/>
</dbReference>
<accession>W4FMD0</accession>
<dbReference type="RefSeq" id="XP_009842603.1">
    <property type="nucleotide sequence ID" value="XM_009844301.1"/>
</dbReference>
<dbReference type="SUPFAM" id="SSF46689">
    <property type="entry name" value="Homeodomain-like"/>
    <property type="match status" value="2"/>
</dbReference>
<dbReference type="GeneID" id="20817978"/>
<protein>
    <recommendedName>
        <fullName evidence="2">Transposase Tc1-like domain-containing protein</fullName>
    </recommendedName>
</protein>
<sequence>MTTSRANRELTTDDKTEVVKYLQDRMSLGKLPHGSIKAGAAALNLNRKTVSGIWKDFLTQGSSPSKKAGRVGRKLRYTPEHVTQLVQELPQEERSTMRDIATATGLTMGTICRNLKSGTLERWSSRLKPLLTDENRTERIEFCRSDGSGLAELPFLDMHDVVHLDEKWFNADKDRRKVYLTKGERIGRRACKSKRFIPKGTKCAIFEFAAMTTSRANRELTTDDKTEVVKYLQDRMSLGKLPHGSIKAGAAALNLNRKTVSGIWKDFLTQGSSPSKKAGRVGRKLRYTPEHVTQLVQELPQEERSTMRDIATATGLTMGTICRNLKSGTLERRSSRLKPLLTDENRTERIEFCRSDGSGLAELPFLDMHDVVHLDEKWFNADKDRRKVYLTKGERIGRRACKSKRFIPKVMFLAAVARPQYDDAGNLIFDGKIGMWPFVTSTPAIRTSRNRPAGTIYGHYSGQRERRGAKMPSVSKRVVIQHDNASPHASVSDGVLDAIQGHFADGWEFRVRRQPPNSPDLNVLDLGFFASIQALQYKSVSRTVDDVIRSTLAAFDELSEEKLDNVFLTLQAVMRIVLEHNGDNHFRLPHLHKEAMRRAGTLVANVACPVSLL</sequence>
<dbReference type="Gene3D" id="3.30.420.10">
    <property type="entry name" value="Ribonuclease H-like superfamily/Ribonuclease H"/>
    <property type="match status" value="2"/>
</dbReference>
<evidence type="ECO:0000313" key="1">
    <source>
        <dbReference type="EMBL" id="ETV67858.1"/>
    </source>
</evidence>
<dbReference type="EMBL" id="KI913191">
    <property type="protein sequence ID" value="ETV67858.1"/>
    <property type="molecule type" value="Genomic_DNA"/>
</dbReference>
<name>W4FMD0_APHAT</name>
<dbReference type="OrthoDB" id="74624at2759"/>
<proteinExistence type="predicted"/>
<dbReference type="AlphaFoldDB" id="W4FMD0"/>
<gene>
    <name evidence="1" type="ORF">H257_15982</name>
</gene>
<reference evidence="1" key="1">
    <citation type="submission" date="2013-12" db="EMBL/GenBank/DDBJ databases">
        <title>The Genome Sequence of Aphanomyces astaci APO3.</title>
        <authorList>
            <consortium name="The Broad Institute Genomics Platform"/>
            <person name="Russ C."/>
            <person name="Tyler B."/>
            <person name="van West P."/>
            <person name="Dieguez-Uribeondo J."/>
            <person name="Young S.K."/>
            <person name="Zeng Q."/>
            <person name="Gargeya S."/>
            <person name="Fitzgerald M."/>
            <person name="Abouelleil A."/>
            <person name="Alvarado L."/>
            <person name="Chapman S.B."/>
            <person name="Gainer-Dewar J."/>
            <person name="Goldberg J."/>
            <person name="Griggs A."/>
            <person name="Gujja S."/>
            <person name="Hansen M."/>
            <person name="Howarth C."/>
            <person name="Imamovic A."/>
            <person name="Ireland A."/>
            <person name="Larimer J."/>
            <person name="McCowan C."/>
            <person name="Murphy C."/>
            <person name="Pearson M."/>
            <person name="Poon T.W."/>
            <person name="Priest M."/>
            <person name="Roberts A."/>
            <person name="Saif S."/>
            <person name="Shea T."/>
            <person name="Sykes S."/>
            <person name="Wortman J."/>
            <person name="Nusbaum C."/>
            <person name="Birren B."/>
        </authorList>
    </citation>
    <scope>NUCLEOTIDE SEQUENCE [LARGE SCALE GENOMIC DNA]</scope>
    <source>
        <strain evidence="1">APO3</strain>
    </source>
</reference>
<evidence type="ECO:0008006" key="2">
    <source>
        <dbReference type="Google" id="ProtNLM"/>
    </source>
</evidence>
<dbReference type="PANTHER" id="PTHR47169:SF2">
    <property type="entry name" value="OS01G0541250 PROTEIN"/>
    <property type="match status" value="1"/>
</dbReference>
<dbReference type="VEuPathDB" id="FungiDB:H257_15982"/>
<dbReference type="GO" id="GO:0003676">
    <property type="term" value="F:nucleic acid binding"/>
    <property type="evidence" value="ECO:0007669"/>
    <property type="project" value="InterPro"/>
</dbReference>
<organism evidence="1">
    <name type="scientific">Aphanomyces astaci</name>
    <name type="common">Crayfish plague agent</name>
    <dbReference type="NCBI Taxonomy" id="112090"/>
    <lineage>
        <taxon>Eukaryota</taxon>
        <taxon>Sar</taxon>
        <taxon>Stramenopiles</taxon>
        <taxon>Oomycota</taxon>
        <taxon>Saprolegniomycetes</taxon>
        <taxon>Saprolegniales</taxon>
        <taxon>Verrucalvaceae</taxon>
        <taxon>Aphanomyces</taxon>
    </lineage>
</organism>
<dbReference type="PANTHER" id="PTHR47169">
    <property type="entry name" value="OS01G0541250 PROTEIN"/>
    <property type="match status" value="1"/>
</dbReference>